<dbReference type="PRINTS" id="PR00111">
    <property type="entry name" value="ABHYDROLASE"/>
</dbReference>
<dbReference type="AlphaFoldDB" id="A0A485LH86"/>
<dbReference type="Pfam" id="PF00561">
    <property type="entry name" value="Abhydrolase_1"/>
    <property type="match status" value="1"/>
</dbReference>
<evidence type="ECO:0000313" key="3">
    <source>
        <dbReference type="EMBL" id="VFT97529.1"/>
    </source>
</evidence>
<dbReference type="InterPro" id="IPR000073">
    <property type="entry name" value="AB_hydrolase_1"/>
</dbReference>
<reference evidence="3 4" key="1">
    <citation type="submission" date="2019-03" db="EMBL/GenBank/DDBJ databases">
        <authorList>
            <person name="Gaulin E."/>
            <person name="Dumas B."/>
        </authorList>
    </citation>
    <scope>NUCLEOTIDE SEQUENCE [LARGE SCALE GENOMIC DNA]</scope>
    <source>
        <strain evidence="3">CBS 568.67</strain>
    </source>
</reference>
<evidence type="ECO:0000313" key="4">
    <source>
        <dbReference type="Proteomes" id="UP000332933"/>
    </source>
</evidence>
<dbReference type="PANTHER" id="PTHR43433:SF5">
    <property type="entry name" value="AB HYDROLASE-1 DOMAIN-CONTAINING PROTEIN"/>
    <property type="match status" value="1"/>
</dbReference>
<dbReference type="PANTHER" id="PTHR43433">
    <property type="entry name" value="HYDROLASE, ALPHA/BETA FOLD FAMILY PROTEIN"/>
    <property type="match status" value="1"/>
</dbReference>
<dbReference type="InterPro" id="IPR050471">
    <property type="entry name" value="AB_hydrolase"/>
</dbReference>
<dbReference type="OrthoDB" id="19657at2759"/>
<dbReference type="Proteomes" id="UP000332933">
    <property type="component" value="Unassembled WGS sequence"/>
</dbReference>
<name>A0A485LH86_9STRA</name>
<protein>
    <submittedName>
        <fullName evidence="3">Aste57867_20851 protein</fullName>
    </submittedName>
</protein>
<sequence length="368" mass="40081">MSKPSSTHLLDAQTRSMTALDLHEVFAPKTRHAYFGNIQQVRLPNGLCMEYALHGEDDASDKVLLIMGMHAAKEAWLPILSTMLHPSSSGTNASIQLVTFDNRGVGNSDKPWGWYSTSQMAQDALLLLDHLQWSKAHVVGSSLGGMIAQELALAAPGRVLSLALLVTTPGFRQGPMPGRAQTTAYLSLLQSMVFPTHDRIATTSLGTLFPHDYLQQKQGNGTSAYDILYKYHLTKLETSKTTLAGELGHYVAVLGHNVTEDRLTGLANSGLPIVVIGATQDRLLHPDHSTVLCKCLGDETEFFVLDDAGHDVHIQHRLEVSEALVKVFIRGRHSSNEVQSTPLLARVVLPSNGWSGAGASKSKTRKRH</sequence>
<proteinExistence type="predicted"/>
<dbReference type="SUPFAM" id="SSF53474">
    <property type="entry name" value="alpha/beta-Hydrolases"/>
    <property type="match status" value="1"/>
</dbReference>
<dbReference type="InterPro" id="IPR029058">
    <property type="entry name" value="AB_hydrolase_fold"/>
</dbReference>
<dbReference type="Gene3D" id="3.40.50.1820">
    <property type="entry name" value="alpha/beta hydrolase"/>
    <property type="match status" value="1"/>
</dbReference>
<accession>A0A485LH86</accession>
<evidence type="ECO:0000313" key="2">
    <source>
        <dbReference type="EMBL" id="KAF0687415.1"/>
    </source>
</evidence>
<dbReference type="EMBL" id="VJMH01006925">
    <property type="protein sequence ID" value="KAF0687415.1"/>
    <property type="molecule type" value="Genomic_DNA"/>
</dbReference>
<organism evidence="3 4">
    <name type="scientific">Aphanomyces stellatus</name>
    <dbReference type="NCBI Taxonomy" id="120398"/>
    <lineage>
        <taxon>Eukaryota</taxon>
        <taxon>Sar</taxon>
        <taxon>Stramenopiles</taxon>
        <taxon>Oomycota</taxon>
        <taxon>Saprolegniomycetes</taxon>
        <taxon>Saprolegniales</taxon>
        <taxon>Verrucalvaceae</taxon>
        <taxon>Aphanomyces</taxon>
    </lineage>
</organism>
<gene>
    <name evidence="3" type="primary">Aste57867_20851</name>
    <name evidence="2" type="ORF">As57867_020783</name>
    <name evidence="3" type="ORF">ASTE57867_20851</name>
</gene>
<evidence type="ECO:0000259" key="1">
    <source>
        <dbReference type="Pfam" id="PF00561"/>
    </source>
</evidence>
<dbReference type="EMBL" id="CAADRA010006951">
    <property type="protein sequence ID" value="VFT97529.1"/>
    <property type="molecule type" value="Genomic_DNA"/>
</dbReference>
<feature type="domain" description="AB hydrolase-1" evidence="1">
    <location>
        <begin position="96"/>
        <end position="316"/>
    </location>
</feature>
<reference evidence="2" key="2">
    <citation type="submission" date="2019-06" db="EMBL/GenBank/DDBJ databases">
        <title>Genomics analysis of Aphanomyces spp. identifies a new class of oomycete effector associated with host adaptation.</title>
        <authorList>
            <person name="Gaulin E."/>
        </authorList>
    </citation>
    <scope>NUCLEOTIDE SEQUENCE</scope>
    <source>
        <strain evidence="2">CBS 578.67</strain>
    </source>
</reference>
<keyword evidence="4" id="KW-1185">Reference proteome</keyword>